<dbReference type="GO" id="GO:0003677">
    <property type="term" value="F:DNA binding"/>
    <property type="evidence" value="ECO:0007669"/>
    <property type="project" value="UniProtKB-KW"/>
</dbReference>
<evidence type="ECO:0000256" key="7">
    <source>
        <dbReference type="PROSITE-ProRule" id="PRU00027"/>
    </source>
</evidence>
<keyword evidence="11" id="KW-1185">Reference proteome</keyword>
<keyword evidence="2 7" id="KW-0863">Zinc-finger</keyword>
<dbReference type="InterPro" id="IPR036236">
    <property type="entry name" value="Znf_C2H2_sf"/>
</dbReference>
<dbReference type="SUPFAM" id="SSF53098">
    <property type="entry name" value="Ribonuclease H-like"/>
    <property type="match status" value="1"/>
</dbReference>
<proteinExistence type="predicted"/>
<dbReference type="InterPro" id="IPR012337">
    <property type="entry name" value="RNaseH-like_sf"/>
</dbReference>
<dbReference type="SUPFAM" id="SSF57667">
    <property type="entry name" value="beta-beta-alpha zinc fingers"/>
    <property type="match status" value="1"/>
</dbReference>
<evidence type="ECO:0000256" key="8">
    <source>
        <dbReference type="SAM" id="MobiDB-lite"/>
    </source>
</evidence>
<dbReference type="PANTHER" id="PTHR46481:SF7">
    <property type="entry name" value="ZINC FINGER BED DOMAIN-CONTAINING PROTEIN RICESLEEPER 2-LIKE"/>
    <property type="match status" value="1"/>
</dbReference>
<comment type="caution">
    <text evidence="10">The sequence shown here is derived from an EMBL/GenBank/DDBJ whole genome shotgun (WGS) entry which is preliminary data.</text>
</comment>
<protein>
    <recommendedName>
        <fullName evidence="9">BED-type domain-containing protein</fullName>
    </recommendedName>
</protein>
<keyword evidence="5" id="KW-0238">DNA-binding</keyword>
<evidence type="ECO:0000256" key="1">
    <source>
        <dbReference type="ARBA" id="ARBA00022723"/>
    </source>
</evidence>
<dbReference type="InterPro" id="IPR003656">
    <property type="entry name" value="Znf_BED"/>
</dbReference>
<dbReference type="GO" id="GO:0008270">
    <property type="term" value="F:zinc ion binding"/>
    <property type="evidence" value="ECO:0007669"/>
    <property type="project" value="UniProtKB-KW"/>
</dbReference>
<dbReference type="PANTHER" id="PTHR46481">
    <property type="entry name" value="ZINC FINGER BED DOMAIN-CONTAINING PROTEIN 4"/>
    <property type="match status" value="1"/>
</dbReference>
<evidence type="ECO:0000256" key="3">
    <source>
        <dbReference type="ARBA" id="ARBA00022833"/>
    </source>
</evidence>
<evidence type="ECO:0000313" key="11">
    <source>
        <dbReference type="Proteomes" id="UP000236630"/>
    </source>
</evidence>
<dbReference type="PROSITE" id="PS50808">
    <property type="entry name" value="ZF_BED"/>
    <property type="match status" value="1"/>
</dbReference>
<feature type="compositionally biased region" description="Low complexity" evidence="8">
    <location>
        <begin position="30"/>
        <end position="50"/>
    </location>
</feature>
<accession>A0A2H5PZI7</accession>
<evidence type="ECO:0000256" key="5">
    <source>
        <dbReference type="ARBA" id="ARBA00023125"/>
    </source>
</evidence>
<keyword evidence="3" id="KW-0862">Zinc</keyword>
<dbReference type="Proteomes" id="UP000236630">
    <property type="component" value="Unassembled WGS sequence"/>
</dbReference>
<dbReference type="EMBL" id="BDQV01000168">
    <property type="protein sequence ID" value="GAY57751.1"/>
    <property type="molecule type" value="Genomic_DNA"/>
</dbReference>
<evidence type="ECO:0000256" key="4">
    <source>
        <dbReference type="ARBA" id="ARBA00023015"/>
    </source>
</evidence>
<name>A0A2H5PZI7_CITUN</name>
<keyword evidence="6" id="KW-0804">Transcription</keyword>
<dbReference type="SMART" id="SM00614">
    <property type="entry name" value="ZnF_BED"/>
    <property type="match status" value="1"/>
</dbReference>
<reference evidence="10 11" key="1">
    <citation type="journal article" date="2017" name="Front. Genet.">
        <title>Draft sequencing of the heterozygous diploid genome of Satsuma (Citrus unshiu Marc.) using a hybrid assembly approach.</title>
        <authorList>
            <person name="Shimizu T."/>
            <person name="Tanizawa Y."/>
            <person name="Mochizuki T."/>
            <person name="Nagasaki H."/>
            <person name="Yoshioka T."/>
            <person name="Toyoda A."/>
            <person name="Fujiyama A."/>
            <person name="Kaminuma E."/>
            <person name="Nakamura Y."/>
        </authorList>
    </citation>
    <scope>NUCLEOTIDE SEQUENCE [LARGE SCALE GENOMIC DNA]</scope>
    <source>
        <strain evidence="11">cv. Miyagawa wase</strain>
    </source>
</reference>
<dbReference type="InterPro" id="IPR025525">
    <property type="entry name" value="hAT-like_transposase_RNase-H"/>
</dbReference>
<organism evidence="10 11">
    <name type="scientific">Citrus unshiu</name>
    <name type="common">Satsuma mandarin</name>
    <name type="synonym">Citrus nobilis var. unshiu</name>
    <dbReference type="NCBI Taxonomy" id="55188"/>
    <lineage>
        <taxon>Eukaryota</taxon>
        <taxon>Viridiplantae</taxon>
        <taxon>Streptophyta</taxon>
        <taxon>Embryophyta</taxon>
        <taxon>Tracheophyta</taxon>
        <taxon>Spermatophyta</taxon>
        <taxon>Magnoliopsida</taxon>
        <taxon>eudicotyledons</taxon>
        <taxon>Gunneridae</taxon>
        <taxon>Pentapetalae</taxon>
        <taxon>rosids</taxon>
        <taxon>malvids</taxon>
        <taxon>Sapindales</taxon>
        <taxon>Rutaceae</taxon>
        <taxon>Aurantioideae</taxon>
        <taxon>Citrus</taxon>
    </lineage>
</organism>
<evidence type="ECO:0000259" key="9">
    <source>
        <dbReference type="PROSITE" id="PS50808"/>
    </source>
</evidence>
<evidence type="ECO:0000256" key="2">
    <source>
        <dbReference type="ARBA" id="ARBA00022771"/>
    </source>
</evidence>
<dbReference type="Pfam" id="PF14372">
    <property type="entry name" value="hAT-like_RNase-H"/>
    <property type="match status" value="1"/>
</dbReference>
<keyword evidence="4" id="KW-0805">Transcription regulation</keyword>
<dbReference type="InterPro" id="IPR052035">
    <property type="entry name" value="ZnF_BED_domain_contain"/>
</dbReference>
<keyword evidence="1" id="KW-0479">Metal-binding</keyword>
<dbReference type="AlphaFoldDB" id="A0A2H5PZI7"/>
<sequence>MSHSHFELDENFNFVEEGEEVANEEIAALEFDPTSPSGSTSSTAGPTTTSKRQRKSIVWSCFTLEKRQNKKGEMVDQAVCKYCQSALSAKSNGGIGHLRRHMETCQTKHTPQDPTQTQLSQYGSGPSGITSFRYSQQNMREGLARYIVAAEQPLTFSEDGHLINFLQRYVQPQLNKVPRNTLKRDLTKNFHDMKKLFINTFINFNGVISISSYCWTGINMVGYFCVTSHSIHEINGKWRLETKLLAFRESEYPHTGSIIYAAIMSVLREYEITDKLFSILFDNASANTAAIDMMLRNISTLMLARGSKFFHVRCVCHIINLIVQAGMTHINHYLEKIRAAILYIRALSRRQQFLETLKIFGLKRRKFNLDMKVRWNSTYLMLLSYQNYSEAISSFYNERMSDEDYHITNYDWNVFYDASLACSIVYEPTSCRVLMHLYNISYTFKTFREIIMFKNICDTMEEKFQKYWKDILHLFIFAAVLDPTIKEVGAKLLVEGKGVASSIDTNRNELQRYCSANLEDLAIPSQLQNFDIL</sequence>
<feature type="domain" description="BED-type" evidence="9">
    <location>
        <begin position="53"/>
        <end position="109"/>
    </location>
</feature>
<feature type="region of interest" description="Disordered" evidence="8">
    <location>
        <begin position="30"/>
        <end position="51"/>
    </location>
</feature>
<evidence type="ECO:0000313" key="10">
    <source>
        <dbReference type="EMBL" id="GAY57751.1"/>
    </source>
</evidence>
<gene>
    <name evidence="10" type="ORF">CUMW_181840</name>
</gene>
<evidence type="ECO:0000256" key="6">
    <source>
        <dbReference type="ARBA" id="ARBA00023163"/>
    </source>
</evidence>